<reference evidence="1 2" key="1">
    <citation type="journal article" date="2012" name="J. Bacteriol.">
        <title>Twenty-one genome sequences from Pseudomonas species and 19 genome sequences from diverse bacteria isolated from the rhizosphere and endosphere of Populus deltoides.</title>
        <authorList>
            <person name="Brown S.D."/>
            <person name="Utturkar S.M."/>
            <person name="Klingeman D.M."/>
            <person name="Johnson C.M."/>
            <person name="Martin S.L."/>
            <person name="Land M.L."/>
            <person name="Lu T.Y."/>
            <person name="Schadt C.W."/>
            <person name="Doktycz M.J."/>
            <person name="Pelletier D.A."/>
        </authorList>
    </citation>
    <scope>NUCLEOTIDE SEQUENCE [LARGE SCALE GENOMIC DNA]</scope>
    <source>
        <strain evidence="1 2">CF314</strain>
    </source>
</reference>
<dbReference type="InterPro" id="IPR011050">
    <property type="entry name" value="Pectin_lyase_fold/virulence"/>
</dbReference>
<dbReference type="Gene3D" id="2.160.20.10">
    <property type="entry name" value="Single-stranded right-handed beta-helix, Pectin lyase-like"/>
    <property type="match status" value="2"/>
</dbReference>
<accession>J2JL07</accession>
<comment type="caution">
    <text evidence="1">The sequence shown here is derived from an EMBL/GenBank/DDBJ whole genome shotgun (WGS) entry which is preliminary data.</text>
</comment>
<dbReference type="Gene3D" id="6.10.140.1630">
    <property type="match status" value="1"/>
</dbReference>
<protein>
    <recommendedName>
        <fullName evidence="3">Right handed beta helix domain-containing protein</fullName>
    </recommendedName>
</protein>
<dbReference type="EMBL" id="AKJY01000091">
    <property type="protein sequence ID" value="EJL68550.1"/>
    <property type="molecule type" value="Genomic_DNA"/>
</dbReference>
<dbReference type="Proteomes" id="UP000007509">
    <property type="component" value="Unassembled WGS sequence"/>
</dbReference>
<dbReference type="SUPFAM" id="SSF51126">
    <property type="entry name" value="Pectin lyase-like"/>
    <property type="match status" value="1"/>
</dbReference>
<dbReference type="InterPro" id="IPR012334">
    <property type="entry name" value="Pectin_lyas_fold"/>
</dbReference>
<evidence type="ECO:0000313" key="2">
    <source>
        <dbReference type="Proteomes" id="UP000007509"/>
    </source>
</evidence>
<dbReference type="PATRIC" id="fig|1144316.3.peg.3591"/>
<dbReference type="AlphaFoldDB" id="J2JL07"/>
<sequence>MIYTEDFFAAGSSFPNDDLVQLVDSYTLENVNFKKTTVWHDGSAMTPASADGIVYRQKGSVYYVDVDWLSNRTVYVKRFGAKGDGVTNDAPAIRRMIKFLPASDFIIIFENATYLQGDGTYEEYPLDIDGKYSGSEDIGIPIFFSFENKSDFIIYGNGALIKAHPNNAPIINARGFEFIRCNNFRVQDLNYDGSKNTRTPNGGDASKYNNQSGFKVSSSKKWEIVGCRSDNTCMDGFIITSDDIFDKVHPANNWNEDGLLKNCHADNSYRQGCSIVNSKRMKVIGGTYTNSGKTYGTLPKAGIDIEEGEPNPYGFGRGSSDAVVEGVLFAGNLGDGLALHFGTHDATVTNCVFHNNPFFVAPDIDGLSCNNTIYNNNFHDSNVRLLGGGEHFYGNRIYLSPTYPFNFILENHYPHYLNKKCRETLVYDNYIQRDAGTGSIGDVTGAVIIGNYKNGVRFFKNTFINLASKANFLYMYGSEDRSVEFYDNVFHNTETFNTNTALNPANIYYTNAEVFLKKAYNNKIEIPGMTPMVSVAERTKGDKLVKSFKLERIPSGKFVDISFDNITSAFEARDLYLKVTTSGYWFENDSTQQKSEIMSLSDVKPVTYTGTLDEFKKLPVSTGLYIKNNKATITFAQSSSDASSNTLWNLDVVVEVLGRYTDDFSIILSDYYNTNSQPMIVNLPITKSVTQANSSAADVASLRTDFNNLLSKLKSAGIMQN</sequence>
<evidence type="ECO:0008006" key="3">
    <source>
        <dbReference type="Google" id="ProtNLM"/>
    </source>
</evidence>
<dbReference type="OrthoDB" id="606446at2"/>
<dbReference type="RefSeq" id="WP_007846195.1">
    <property type="nucleotide sequence ID" value="NZ_AKJY01000091.1"/>
</dbReference>
<name>J2JL07_9FLAO</name>
<evidence type="ECO:0000313" key="1">
    <source>
        <dbReference type="EMBL" id="EJL68550.1"/>
    </source>
</evidence>
<dbReference type="SMART" id="SM00710">
    <property type="entry name" value="PbH1"/>
    <property type="match status" value="9"/>
</dbReference>
<organism evidence="1 2">
    <name type="scientific">Chryseobacterium populi</name>
    <dbReference type="NCBI Taxonomy" id="1144316"/>
    <lineage>
        <taxon>Bacteria</taxon>
        <taxon>Pseudomonadati</taxon>
        <taxon>Bacteroidota</taxon>
        <taxon>Flavobacteriia</taxon>
        <taxon>Flavobacteriales</taxon>
        <taxon>Weeksellaceae</taxon>
        <taxon>Chryseobacterium group</taxon>
        <taxon>Chryseobacterium</taxon>
    </lineage>
</organism>
<gene>
    <name evidence="1" type="ORF">PMI13_03572</name>
</gene>
<dbReference type="InterPro" id="IPR006626">
    <property type="entry name" value="PbH1"/>
</dbReference>
<proteinExistence type="predicted"/>
<keyword evidence="2" id="KW-1185">Reference proteome</keyword>